<evidence type="ECO:0000313" key="3">
    <source>
        <dbReference type="EMBL" id="GET33583.1"/>
    </source>
</evidence>
<evidence type="ECO:0000256" key="1">
    <source>
        <dbReference type="PROSITE-ProRule" id="PRU01360"/>
    </source>
</evidence>
<dbReference type="InterPro" id="IPR037066">
    <property type="entry name" value="Plug_dom_sf"/>
</dbReference>
<dbReference type="EMBL" id="BLAX01000001">
    <property type="protein sequence ID" value="GET33583.1"/>
    <property type="molecule type" value="Genomic_DNA"/>
</dbReference>
<dbReference type="InterPro" id="IPR012910">
    <property type="entry name" value="Plug_dom"/>
</dbReference>
<dbReference type="InterPro" id="IPR008969">
    <property type="entry name" value="CarboxyPept-like_regulatory"/>
</dbReference>
<dbReference type="InterPro" id="IPR023996">
    <property type="entry name" value="TonB-dep_OMP_SusC/RagA"/>
</dbReference>
<accession>A0A5M4B196</accession>
<dbReference type="InterPro" id="IPR023997">
    <property type="entry name" value="TonB-dep_OMP_SusC/RagA_CS"/>
</dbReference>
<keyword evidence="1" id="KW-0813">Transport</keyword>
<proteinExistence type="inferred from homology"/>
<dbReference type="PROSITE" id="PS52016">
    <property type="entry name" value="TONB_DEPENDENT_REC_3"/>
    <property type="match status" value="1"/>
</dbReference>
<keyword evidence="1" id="KW-0812">Transmembrane</keyword>
<comment type="subcellular location">
    <subcellularLocation>
        <location evidence="1">Cell outer membrane</location>
        <topology evidence="1">Multi-pass membrane protein</topology>
    </subcellularLocation>
</comment>
<keyword evidence="1" id="KW-0998">Cell outer membrane</keyword>
<comment type="caution">
    <text evidence="3">The sequence shown here is derived from an EMBL/GenBank/DDBJ whole genome shotgun (WGS) entry which is preliminary data.</text>
</comment>
<feature type="domain" description="TonB-dependent receptor plug" evidence="2">
    <location>
        <begin position="99"/>
        <end position="205"/>
    </location>
</feature>
<dbReference type="InterPro" id="IPR039426">
    <property type="entry name" value="TonB-dep_rcpt-like"/>
</dbReference>
<dbReference type="NCBIfam" id="TIGR04056">
    <property type="entry name" value="OMP_RagA_SusC"/>
    <property type="match status" value="1"/>
</dbReference>
<organism evidence="3 4">
    <name type="scientific">Prolixibacter bellariivorans</name>
    <dbReference type="NCBI Taxonomy" id="314319"/>
    <lineage>
        <taxon>Bacteria</taxon>
        <taxon>Pseudomonadati</taxon>
        <taxon>Bacteroidota</taxon>
        <taxon>Bacteroidia</taxon>
        <taxon>Marinilabiliales</taxon>
        <taxon>Prolixibacteraceae</taxon>
        <taxon>Prolixibacter</taxon>
    </lineage>
</organism>
<name>A0A5M4B196_9BACT</name>
<dbReference type="FunFam" id="2.170.130.10:FF:000003">
    <property type="entry name" value="SusC/RagA family TonB-linked outer membrane protein"/>
    <property type="match status" value="1"/>
</dbReference>
<keyword evidence="1" id="KW-1134">Transmembrane beta strand</keyword>
<evidence type="ECO:0000259" key="2">
    <source>
        <dbReference type="Pfam" id="PF07715"/>
    </source>
</evidence>
<keyword evidence="4" id="KW-1185">Reference proteome</keyword>
<dbReference type="FunFam" id="2.60.40.1120:FF:000003">
    <property type="entry name" value="Outer membrane protein Omp121"/>
    <property type="match status" value="1"/>
</dbReference>
<dbReference type="SUPFAM" id="SSF56935">
    <property type="entry name" value="Porins"/>
    <property type="match status" value="1"/>
</dbReference>
<dbReference type="Pfam" id="PF13715">
    <property type="entry name" value="CarbopepD_reg_2"/>
    <property type="match status" value="1"/>
</dbReference>
<protein>
    <submittedName>
        <fullName evidence="3">SusC/RagA family TonB-linked outer membrane protein</fullName>
    </submittedName>
</protein>
<gene>
    <name evidence="3" type="ORF">PbJCM13498_24460</name>
</gene>
<dbReference type="Proteomes" id="UP000391834">
    <property type="component" value="Unassembled WGS sequence"/>
</dbReference>
<evidence type="ECO:0000313" key="4">
    <source>
        <dbReference type="Proteomes" id="UP000391834"/>
    </source>
</evidence>
<comment type="similarity">
    <text evidence="1">Belongs to the TonB-dependent receptor family.</text>
</comment>
<dbReference type="AlphaFoldDB" id="A0A5M4B196"/>
<dbReference type="NCBIfam" id="TIGR04057">
    <property type="entry name" value="SusC_RagA_signa"/>
    <property type="match status" value="1"/>
</dbReference>
<dbReference type="SUPFAM" id="SSF49464">
    <property type="entry name" value="Carboxypeptidase regulatory domain-like"/>
    <property type="match status" value="1"/>
</dbReference>
<dbReference type="GO" id="GO:0009279">
    <property type="term" value="C:cell outer membrane"/>
    <property type="evidence" value="ECO:0007669"/>
    <property type="project" value="UniProtKB-SubCell"/>
</dbReference>
<dbReference type="Gene3D" id="2.60.40.1120">
    <property type="entry name" value="Carboxypeptidase-like, regulatory domain"/>
    <property type="match status" value="1"/>
</dbReference>
<keyword evidence="1" id="KW-0472">Membrane</keyword>
<reference evidence="3 4" key="1">
    <citation type="submission" date="2019-10" db="EMBL/GenBank/DDBJ databases">
        <title>Prolixibacter strains distinguished by the presence of nitrate reductase genes were adept at nitrate-dependent anaerobic corrosion of metallic iron and carbon steel.</title>
        <authorList>
            <person name="Iino T."/>
            <person name="Shono N."/>
            <person name="Ito K."/>
            <person name="Nakamura R."/>
            <person name="Sueoka K."/>
            <person name="Harayama S."/>
            <person name="Ohkuma M."/>
        </authorList>
    </citation>
    <scope>NUCLEOTIDE SEQUENCE [LARGE SCALE GENOMIC DNA]</scope>
    <source>
        <strain evidence="3 4">JCM 13498</strain>
    </source>
</reference>
<dbReference type="Gene3D" id="2.170.130.10">
    <property type="entry name" value="TonB-dependent receptor, plug domain"/>
    <property type="match status" value="1"/>
</dbReference>
<dbReference type="Pfam" id="PF07715">
    <property type="entry name" value="Plug"/>
    <property type="match status" value="1"/>
</dbReference>
<sequence length="1014" mass="113711">MFAQNETYVHGTVVDEQHEPIVGAAVVVKGEPTIGVVTDVNGKFSLRVPEGAKALMVSFIGMKAQEIPVDTKKSITVVLKPQSVQLNETVVVGYGQQKKKSVVGAIAQTKGEVLEKSGGVPTVGQALTGNLPGVITVSTQGTPGAEDPKIYIRGQSTWNNSDPLILVDGIERPMNSVDVSSIASISVLKDASATAVYGVRGANGVILITTKHGKEGKAQIRVTTNTTMKLPSKLASKYDSYDALNLRNQAIERELALYPSAWNEYLPQEILNKYRNPANETERERYPNVDWHDVMIKKFAMDHNVNVNASGGTSFVKYFTSVDYLYEGDILKKIPNGKSYSPGYGYNRLNVRSNLDFNLTKTTVLTVNLSGSYGVKQDAYGQDDWEYRIWSSIYSTPPDAYLPKYPDGSWGYYFKHEVDAINSAATIANNGIRKITTTRINTDYTLKQDLSMILKGLNAKGTFSYDNTFKTVGGIYDNGNIQQKWIDPATGEATYTQYLGTNQFDFIPTRWSPRADETYKNKWGGSENYRKLYYELQLNYGRKFGQHDVTAMGVFSRDQYATGSEFQHFREDWVSRVTYNYASKYFLEVNGAYNGSEKFGPNNRFAFFPSGAVGWMISQEGFMKSLKFLDMLKLRASYGLVGDDNVSERWLYMTQWSYGGNTHLGSTSSDTSPYTWWSESKIGNPDIHWEKVAKANFGVDYSFLNNLFAGSVDVFNDYRTDILLAGDRRAVPSYFGGTPAMANLGKVRVKGYELELRVNKTLPNGVHLWGNFNMSHSKDRVIEADDPLLKDNYLKTEGKQIGQTRSMISDGYYNTWDQVYSSTQLNTYDAEKLPGNLYIVDFNGDGVIDSYDNVPYGYPERPQNTYSAKVGVDWKGFSAFVQFYGVNNANRYLSLADFSGHIDRAYNNGTVWTKDNPNANIPMPRWDSHMAYTGTTYLYDGSYVRLKNAEIAYTFRSNISSWLDRIGANSLRVYLNGDNLLLWTKMPDDREVNMGASTAYPTVRRINLGLNLTF</sequence>